<feature type="compositionally biased region" description="Basic residues" evidence="1">
    <location>
        <begin position="127"/>
        <end position="138"/>
    </location>
</feature>
<name>A0A1C7N1V4_9FUNG</name>
<dbReference type="AlphaFoldDB" id="A0A1C7N1V4"/>
<proteinExistence type="predicted"/>
<gene>
    <name evidence="2" type="ORF">A0J61_08860</name>
</gene>
<sequence length="164" mass="18643">MTTNTLQTHQQTQRLDHLFTAGYSMFTSCPSLSRYYMSEFQNTLIEYDLTSATERLACSSCGQIMVPGLNQKTRLISKRRKNKPNKSTLQITCLTCSRVKVYHGSHKKKLPMSVEQQPSVPVVEPMKKKKKNNNHKNSLKALLSKPKAQQNMTNSNLSDFLSSL</sequence>
<evidence type="ECO:0000313" key="3">
    <source>
        <dbReference type="Proteomes" id="UP000093000"/>
    </source>
</evidence>
<dbReference type="STRING" id="101091.A0A1C7N1V4"/>
<reference evidence="2 3" key="1">
    <citation type="submission" date="2016-03" db="EMBL/GenBank/DDBJ databases">
        <title>Choanephora cucurbitarum.</title>
        <authorList>
            <person name="Min B."/>
            <person name="Park H."/>
            <person name="Park J.-H."/>
            <person name="Shin H.-D."/>
            <person name="Choi I.-G."/>
        </authorList>
    </citation>
    <scope>NUCLEOTIDE SEQUENCE [LARGE SCALE GENOMIC DNA]</scope>
    <source>
        <strain evidence="2 3">KUS-F28377</strain>
    </source>
</reference>
<comment type="caution">
    <text evidence="2">The sequence shown here is derived from an EMBL/GenBank/DDBJ whole genome shotgun (WGS) entry which is preliminary data.</text>
</comment>
<feature type="compositionally biased region" description="Polar residues" evidence="1">
    <location>
        <begin position="147"/>
        <end position="164"/>
    </location>
</feature>
<keyword evidence="3" id="KW-1185">Reference proteome</keyword>
<dbReference type="Pfam" id="PF04032">
    <property type="entry name" value="Rpr2"/>
    <property type="match status" value="1"/>
</dbReference>
<evidence type="ECO:0000313" key="2">
    <source>
        <dbReference type="EMBL" id="OBZ83090.1"/>
    </source>
</evidence>
<dbReference type="Gene3D" id="6.20.50.20">
    <property type="match status" value="1"/>
</dbReference>
<feature type="compositionally biased region" description="Low complexity" evidence="1">
    <location>
        <begin position="111"/>
        <end position="124"/>
    </location>
</feature>
<dbReference type="PANTHER" id="PTHR14742:SF3">
    <property type="entry name" value="RIBONUCLEASE MRP PROTEIN SUBUNIT SNM1"/>
    <property type="match status" value="1"/>
</dbReference>
<dbReference type="GO" id="GO:0005655">
    <property type="term" value="C:nucleolar ribonuclease P complex"/>
    <property type="evidence" value="ECO:0007669"/>
    <property type="project" value="TreeGrafter"/>
</dbReference>
<accession>A0A1C7N1V4</accession>
<organism evidence="2 3">
    <name type="scientific">Choanephora cucurbitarum</name>
    <dbReference type="NCBI Taxonomy" id="101091"/>
    <lineage>
        <taxon>Eukaryota</taxon>
        <taxon>Fungi</taxon>
        <taxon>Fungi incertae sedis</taxon>
        <taxon>Mucoromycota</taxon>
        <taxon>Mucoromycotina</taxon>
        <taxon>Mucoromycetes</taxon>
        <taxon>Mucorales</taxon>
        <taxon>Mucorineae</taxon>
        <taxon>Choanephoraceae</taxon>
        <taxon>Choanephoroideae</taxon>
        <taxon>Choanephora</taxon>
    </lineage>
</organism>
<evidence type="ECO:0000256" key="1">
    <source>
        <dbReference type="SAM" id="MobiDB-lite"/>
    </source>
</evidence>
<dbReference type="GO" id="GO:0008033">
    <property type="term" value="P:tRNA processing"/>
    <property type="evidence" value="ECO:0007669"/>
    <property type="project" value="TreeGrafter"/>
</dbReference>
<protein>
    <submittedName>
        <fullName evidence="2">Uncharacterized protein C16C4.19</fullName>
    </submittedName>
</protein>
<dbReference type="PANTHER" id="PTHR14742">
    <property type="entry name" value="RIBONUCLEASE P SUBUNIT P21"/>
    <property type="match status" value="1"/>
</dbReference>
<dbReference type="OrthoDB" id="438080at2759"/>
<dbReference type="InterPro" id="IPR007175">
    <property type="entry name" value="Rpr2/Snm1/Rpp21"/>
</dbReference>
<feature type="region of interest" description="Disordered" evidence="1">
    <location>
        <begin position="107"/>
        <end position="164"/>
    </location>
</feature>
<dbReference type="EMBL" id="LUGH01000723">
    <property type="protein sequence ID" value="OBZ83090.1"/>
    <property type="molecule type" value="Genomic_DNA"/>
</dbReference>
<dbReference type="Proteomes" id="UP000093000">
    <property type="component" value="Unassembled WGS sequence"/>
</dbReference>
<dbReference type="InParanoid" id="A0A1C7N1V4"/>